<dbReference type="Proteomes" id="UP000005938">
    <property type="component" value="Unassembled WGS sequence"/>
</dbReference>
<dbReference type="SUPFAM" id="SSF50156">
    <property type="entry name" value="PDZ domain-like"/>
    <property type="match status" value="1"/>
</dbReference>
<protein>
    <submittedName>
        <fullName evidence="2">PDZ/DHR/GLGF domain-containing protein</fullName>
    </submittedName>
</protein>
<keyword evidence="3" id="KW-1185">Reference proteome</keyword>
<dbReference type="SMART" id="SM00228">
    <property type="entry name" value="PDZ"/>
    <property type="match status" value="1"/>
</dbReference>
<dbReference type="InterPro" id="IPR021109">
    <property type="entry name" value="Peptidase_aspartic_dom_sf"/>
</dbReference>
<name>I0WH26_9FLAO</name>
<evidence type="ECO:0000313" key="2">
    <source>
        <dbReference type="EMBL" id="EID75692.1"/>
    </source>
</evidence>
<evidence type="ECO:0000313" key="3">
    <source>
        <dbReference type="Proteomes" id="UP000005938"/>
    </source>
</evidence>
<dbReference type="PROSITE" id="PS50106">
    <property type="entry name" value="PDZ"/>
    <property type="match status" value="1"/>
</dbReference>
<dbReference type="Gene3D" id="2.40.70.10">
    <property type="entry name" value="Acid Proteases"/>
    <property type="match status" value="2"/>
</dbReference>
<organism evidence="2 3">
    <name type="scientific">Imtechella halotolerans K1</name>
    <dbReference type="NCBI Taxonomy" id="946077"/>
    <lineage>
        <taxon>Bacteria</taxon>
        <taxon>Pseudomonadati</taxon>
        <taxon>Bacteroidota</taxon>
        <taxon>Flavobacteriia</taxon>
        <taxon>Flavobacteriales</taxon>
        <taxon>Flavobacteriaceae</taxon>
        <taxon>Imtechella</taxon>
    </lineage>
</organism>
<dbReference type="Pfam" id="PF13650">
    <property type="entry name" value="Asp_protease_2"/>
    <property type="match status" value="1"/>
</dbReference>
<dbReference type="Gene3D" id="2.30.42.10">
    <property type="match status" value="1"/>
</dbReference>
<gene>
    <name evidence="2" type="ORF">W5A_05738</name>
</gene>
<dbReference type="Pfam" id="PF17820">
    <property type="entry name" value="PDZ_6"/>
    <property type="match status" value="1"/>
</dbReference>
<comment type="caution">
    <text evidence="2">The sequence shown here is derived from an EMBL/GenBank/DDBJ whole genome shotgun (WGS) entry which is preliminary data.</text>
</comment>
<sequence>MRINKYLVFFLLLFISLNLLSQGKMQMINGKESVSFRFELISNLIVFPVEINGVELSFLLDSGVSRPLLFNITDLDSLQIKNAENIFIRGLGGGEPIKAIQSKGNTFSIHPDVKNFSQDLFVIVDEEINFSPRLGIPIHGIIGYDIFKEFVVKIDYSKKKLTLYNQDAFKKRPCRKCETLPLTVIKDRAYLDLYAQQDTTSIPVRLLLDTGSSDAIWLFEDVDHGIVEPQNFYVDFLGRGLSGSVFGKRAKLTALSIGDFRIKNVKCAFPFEENIGYLRFYADRNGSIGGEVLSKFNVIINFRDGEIVFKKNSRFRKPFLYNLSGVELQHNGMRVVRELEDLASNAGYGSNNNSEGKVISLVSLYTLILKPAIEVAEVRPGSPAAEAGLVKGDVILSINGKEAHHYTLQQLLEMINKEAGERIKLVVDRNGSNLIIGFTLKNIL</sequence>
<dbReference type="InterPro" id="IPR001478">
    <property type="entry name" value="PDZ"/>
</dbReference>
<dbReference type="OrthoDB" id="3521766at2"/>
<proteinExistence type="predicted"/>
<feature type="domain" description="PDZ" evidence="1">
    <location>
        <begin position="373"/>
        <end position="431"/>
    </location>
</feature>
<dbReference type="PATRIC" id="fig|946077.3.peg.1166"/>
<dbReference type="InterPro" id="IPR041489">
    <property type="entry name" value="PDZ_6"/>
</dbReference>
<reference evidence="2 3" key="1">
    <citation type="journal article" date="2012" name="J. Bacteriol.">
        <title>Genome Sequence of the Halotolerant Bacterium Imtechella halotolerans K1T.</title>
        <authorList>
            <person name="Kumar S."/>
            <person name="Vikram S."/>
            <person name="Subramanian S."/>
            <person name="Raghava G.P."/>
            <person name="Pinnaka A.K."/>
        </authorList>
    </citation>
    <scope>NUCLEOTIDE SEQUENCE [LARGE SCALE GENOMIC DNA]</scope>
    <source>
        <strain evidence="2 3">K1</strain>
    </source>
</reference>
<accession>I0WH26</accession>
<dbReference type="RefSeq" id="WP_008238331.1">
    <property type="nucleotide sequence ID" value="NZ_AJJU01000004.1"/>
</dbReference>
<dbReference type="STRING" id="946077.W5A_05738"/>
<dbReference type="eggNOG" id="COG0793">
    <property type="taxonomic scope" value="Bacteria"/>
</dbReference>
<evidence type="ECO:0000259" key="1">
    <source>
        <dbReference type="PROSITE" id="PS50106"/>
    </source>
</evidence>
<dbReference type="InterPro" id="IPR036034">
    <property type="entry name" value="PDZ_sf"/>
</dbReference>
<dbReference type="EMBL" id="AJJU01000004">
    <property type="protein sequence ID" value="EID75692.1"/>
    <property type="molecule type" value="Genomic_DNA"/>
</dbReference>
<dbReference type="AlphaFoldDB" id="I0WH26"/>